<feature type="compositionally biased region" description="Basic and acidic residues" evidence="1">
    <location>
        <begin position="152"/>
        <end position="175"/>
    </location>
</feature>
<dbReference type="Proteomes" id="UP001397290">
    <property type="component" value="Unassembled WGS sequence"/>
</dbReference>
<dbReference type="Gene3D" id="3.40.50.80">
    <property type="entry name" value="Nucleotide-binding domain of ferredoxin-NADP reductase (FNR) module"/>
    <property type="match status" value="1"/>
</dbReference>
<reference evidence="2 3" key="1">
    <citation type="submission" date="2020-02" db="EMBL/GenBank/DDBJ databases">
        <title>Comparative genomics of the hypocrealean fungal genus Beauvera.</title>
        <authorList>
            <person name="Showalter D.N."/>
            <person name="Bushley K.E."/>
            <person name="Rehner S.A."/>
        </authorList>
    </citation>
    <scope>NUCLEOTIDE SEQUENCE [LARGE SCALE GENOMIC DNA]</scope>
    <source>
        <strain evidence="2 3">ARSEF4384</strain>
    </source>
</reference>
<feature type="region of interest" description="Disordered" evidence="1">
    <location>
        <begin position="276"/>
        <end position="297"/>
    </location>
</feature>
<accession>A0AAW0RFF4</accession>
<gene>
    <name evidence="2" type="ORF">G3M48_002345</name>
</gene>
<name>A0AAW0RFF4_9HYPO</name>
<dbReference type="EMBL" id="JAAHCF010001778">
    <property type="protein sequence ID" value="KAK8140721.1"/>
    <property type="molecule type" value="Genomic_DNA"/>
</dbReference>
<keyword evidence="3" id="KW-1185">Reference proteome</keyword>
<evidence type="ECO:0000256" key="1">
    <source>
        <dbReference type="SAM" id="MobiDB-lite"/>
    </source>
</evidence>
<protein>
    <submittedName>
        <fullName evidence="2">Uncharacterized protein</fullName>
    </submittedName>
</protein>
<evidence type="ECO:0000313" key="2">
    <source>
        <dbReference type="EMBL" id="KAK8140721.1"/>
    </source>
</evidence>
<comment type="caution">
    <text evidence="2">The sequence shown here is derived from an EMBL/GenBank/DDBJ whole genome shotgun (WGS) entry which is preliminary data.</text>
</comment>
<proteinExistence type="predicted"/>
<dbReference type="AlphaFoldDB" id="A0AAW0RFF4"/>
<organism evidence="2 3">
    <name type="scientific">Beauveria asiatica</name>
    <dbReference type="NCBI Taxonomy" id="1069075"/>
    <lineage>
        <taxon>Eukaryota</taxon>
        <taxon>Fungi</taxon>
        <taxon>Dikarya</taxon>
        <taxon>Ascomycota</taxon>
        <taxon>Pezizomycotina</taxon>
        <taxon>Sordariomycetes</taxon>
        <taxon>Hypocreomycetidae</taxon>
        <taxon>Hypocreales</taxon>
        <taxon>Cordycipitaceae</taxon>
        <taxon>Beauveria</taxon>
    </lineage>
</organism>
<sequence length="297" mass="33436">MTKTLARPLIPSATAADELERQTVVVRLNRKGAIVQTKQTVDRSRFVPRFAFFTGPHGRSVDHRKFETVVLVASGFGYWSLDGYLEDMLRTARADTRTQMIVLVYKGRTPIMIEEAINKRLGDDTDNPDGSMKRRLRVVFYPADSRKDAFQDDSRFSDMDKLGRTKKSQPPERRGKSTATNEPDKVPRHKVGNKGRLSFLPEAPLLKDVVEDPYAFETGVKYTTKQSSFDYGSANGTDTLILASAEKQLIDELKQAVATSKKKLRLHVLDFIPAKSPERGDDEFEVRRVQSPADTPG</sequence>
<dbReference type="InterPro" id="IPR039261">
    <property type="entry name" value="FNR_nucleotide-bd"/>
</dbReference>
<feature type="region of interest" description="Disordered" evidence="1">
    <location>
        <begin position="152"/>
        <end position="194"/>
    </location>
</feature>
<evidence type="ECO:0000313" key="3">
    <source>
        <dbReference type="Proteomes" id="UP001397290"/>
    </source>
</evidence>